<evidence type="ECO:0000313" key="1">
    <source>
        <dbReference type="EMBL" id="RLV59349.1"/>
    </source>
</evidence>
<reference evidence="1 2" key="1">
    <citation type="submission" date="2018-09" db="EMBL/GenBank/DDBJ databases">
        <title>Phylogeny of the Shewanellaceae, and recommendation for two new genera, Pseudoshewanella and Parashewanella.</title>
        <authorList>
            <person name="Wang G."/>
        </authorList>
    </citation>
    <scope>NUCLEOTIDE SEQUENCE [LARGE SCALE GENOMIC DNA]</scope>
    <source>
        <strain evidence="1 2">C51</strain>
    </source>
</reference>
<dbReference type="EMBL" id="QZEI01000037">
    <property type="protein sequence ID" value="RLV59349.1"/>
    <property type="molecule type" value="Genomic_DNA"/>
</dbReference>
<sequence length="78" mass="8955">MRRFKVKFLERNQDSNFDHDSLMNGQNSTSISNPTLNDTFGVITFTTYCDVSPQYSADLQYEVRLIVNVSSGGRWEVI</sequence>
<protein>
    <submittedName>
        <fullName evidence="1">Uncharacterized protein</fullName>
    </submittedName>
</protein>
<dbReference type="AlphaFoldDB" id="A0A3L8PX32"/>
<keyword evidence="2" id="KW-1185">Reference proteome</keyword>
<gene>
    <name evidence="1" type="ORF">D5018_12720</name>
</gene>
<accession>A0A3L8PX32</accession>
<name>A0A3L8PX32_9GAMM</name>
<comment type="caution">
    <text evidence="1">The sequence shown here is derived from an EMBL/GenBank/DDBJ whole genome shotgun (WGS) entry which is preliminary data.</text>
</comment>
<evidence type="ECO:0000313" key="2">
    <source>
        <dbReference type="Proteomes" id="UP000281474"/>
    </source>
</evidence>
<dbReference type="RefSeq" id="WP_121839379.1">
    <property type="nucleotide sequence ID" value="NZ_ML014786.1"/>
</dbReference>
<organism evidence="1 2">
    <name type="scientific">Parashewanella curva</name>
    <dbReference type="NCBI Taxonomy" id="2338552"/>
    <lineage>
        <taxon>Bacteria</taxon>
        <taxon>Pseudomonadati</taxon>
        <taxon>Pseudomonadota</taxon>
        <taxon>Gammaproteobacteria</taxon>
        <taxon>Alteromonadales</taxon>
        <taxon>Shewanellaceae</taxon>
        <taxon>Parashewanella</taxon>
    </lineage>
</organism>
<dbReference type="Proteomes" id="UP000281474">
    <property type="component" value="Unassembled WGS sequence"/>
</dbReference>
<proteinExistence type="predicted"/>